<feature type="binding site" evidence="10">
    <location>
        <position position="154"/>
    </location>
    <ligand>
        <name>substrate</name>
    </ligand>
</feature>
<dbReference type="InterPro" id="IPR019802">
    <property type="entry name" value="GlycHydrolase_4_CS"/>
</dbReference>
<organism evidence="15 16">
    <name type="scientific">Candidatus Fimadaptatus faecigallinarum</name>
    <dbReference type="NCBI Taxonomy" id="2840814"/>
    <lineage>
        <taxon>Bacteria</taxon>
        <taxon>Bacillati</taxon>
        <taxon>Bacillota</taxon>
        <taxon>Clostridia</taxon>
        <taxon>Eubacteriales</taxon>
        <taxon>Candidatus Fimadaptatus</taxon>
    </lineage>
</organism>
<evidence type="ECO:0000256" key="9">
    <source>
        <dbReference type="ARBA" id="ARBA00023295"/>
    </source>
</evidence>
<reference evidence="15" key="2">
    <citation type="journal article" date="2021" name="PeerJ">
        <title>Extensive microbial diversity within the chicken gut microbiome revealed by metagenomics and culture.</title>
        <authorList>
            <person name="Gilroy R."/>
            <person name="Ravi A."/>
            <person name="Getino M."/>
            <person name="Pursley I."/>
            <person name="Horton D.L."/>
            <person name="Alikhan N.F."/>
            <person name="Baker D."/>
            <person name="Gharbi K."/>
            <person name="Hall N."/>
            <person name="Watson M."/>
            <person name="Adriaenssens E.M."/>
            <person name="Foster-Nyarko E."/>
            <person name="Jarju S."/>
            <person name="Secka A."/>
            <person name="Antonio M."/>
            <person name="Oren A."/>
            <person name="Chaudhuri R.R."/>
            <person name="La Ragione R."/>
            <person name="Hildebrand F."/>
            <person name="Pallen M.J."/>
        </authorList>
    </citation>
    <scope>NUCLEOTIDE SEQUENCE</scope>
    <source>
        <strain evidence="15">ChiSxjej2B14-8506</strain>
    </source>
</reference>
<gene>
    <name evidence="15" type="ORF">IAC59_04110</name>
</gene>
<proteinExistence type="inferred from homology"/>
<evidence type="ECO:0000256" key="12">
    <source>
        <dbReference type="PIRSR" id="PIRSR601088-4"/>
    </source>
</evidence>
<keyword evidence="11" id="KW-0533">Nickel</keyword>
<reference evidence="15" key="1">
    <citation type="submission" date="2020-10" db="EMBL/GenBank/DDBJ databases">
        <authorList>
            <person name="Gilroy R."/>
        </authorList>
    </citation>
    <scope>NUCLEOTIDE SEQUENCE</scope>
    <source>
        <strain evidence="15">ChiSxjej2B14-8506</strain>
    </source>
</reference>
<evidence type="ECO:0000256" key="6">
    <source>
        <dbReference type="ARBA" id="ARBA00023027"/>
    </source>
</evidence>
<keyword evidence="6 13" id="KW-0520">NAD</keyword>
<comment type="similarity">
    <text evidence="2 13">Belongs to the glycosyl hydrolase 4 family.</text>
</comment>
<dbReference type="InterPro" id="IPR015955">
    <property type="entry name" value="Lactate_DH/Glyco_Ohase_4_C"/>
</dbReference>
<protein>
    <submittedName>
        <fullName evidence="15">Alpha-glucosidase/alpha-galactosidase</fullName>
    </submittedName>
</protein>
<keyword evidence="8" id="KW-0119">Carbohydrate metabolism</keyword>
<evidence type="ECO:0000256" key="13">
    <source>
        <dbReference type="RuleBase" id="RU361152"/>
    </source>
</evidence>
<dbReference type="PANTHER" id="PTHR32092">
    <property type="entry name" value="6-PHOSPHO-BETA-GLUCOSIDASE-RELATED"/>
    <property type="match status" value="1"/>
</dbReference>
<evidence type="ECO:0000313" key="15">
    <source>
        <dbReference type="EMBL" id="HIU46421.1"/>
    </source>
</evidence>
<comment type="cofactor">
    <cofactor evidence="1">
        <name>Mn(2+)</name>
        <dbReference type="ChEBI" id="CHEBI:29035"/>
    </cofactor>
</comment>
<evidence type="ECO:0000256" key="1">
    <source>
        <dbReference type="ARBA" id="ARBA00001936"/>
    </source>
</evidence>
<dbReference type="GO" id="GO:0004553">
    <property type="term" value="F:hydrolase activity, hydrolyzing O-glycosyl compounds"/>
    <property type="evidence" value="ECO:0007669"/>
    <property type="project" value="InterPro"/>
</dbReference>
<name>A0A9D1LR14_9FIRM</name>
<evidence type="ECO:0000256" key="11">
    <source>
        <dbReference type="PIRSR" id="PIRSR601088-3"/>
    </source>
</evidence>
<evidence type="ECO:0000256" key="5">
    <source>
        <dbReference type="ARBA" id="ARBA00022801"/>
    </source>
</evidence>
<dbReference type="SUPFAM" id="SSF56327">
    <property type="entry name" value="LDH C-terminal domain-like"/>
    <property type="match status" value="1"/>
</dbReference>
<comment type="caution">
    <text evidence="15">The sequence shown here is derived from an EMBL/GenBank/DDBJ whole genome shotgun (WGS) entry which is preliminary data.</text>
</comment>
<dbReference type="NCBIfam" id="NF011657">
    <property type="entry name" value="PRK15076.1"/>
    <property type="match status" value="1"/>
</dbReference>
<keyword evidence="11" id="KW-0408">Iron</keyword>
<dbReference type="GO" id="GO:0005975">
    <property type="term" value="P:carbohydrate metabolic process"/>
    <property type="evidence" value="ECO:0007669"/>
    <property type="project" value="InterPro"/>
</dbReference>
<evidence type="ECO:0000256" key="8">
    <source>
        <dbReference type="ARBA" id="ARBA00023277"/>
    </source>
</evidence>
<keyword evidence="7 11" id="KW-0464">Manganese</keyword>
<dbReference type="InterPro" id="IPR036291">
    <property type="entry name" value="NAD(P)-bd_dom_sf"/>
</dbReference>
<evidence type="ECO:0000313" key="16">
    <source>
        <dbReference type="Proteomes" id="UP000824123"/>
    </source>
</evidence>
<dbReference type="AlphaFoldDB" id="A0A9D1LR14"/>
<dbReference type="CDD" id="cd05297">
    <property type="entry name" value="GH4_alpha_glucosidase_galactosidase"/>
    <property type="match status" value="1"/>
</dbReference>
<comment type="subunit">
    <text evidence="3">Homotetramer.</text>
</comment>
<keyword evidence="9 13" id="KW-0326">Glycosidase</keyword>
<accession>A0A9D1LR14</accession>
<evidence type="ECO:0000256" key="4">
    <source>
        <dbReference type="ARBA" id="ARBA00022723"/>
    </source>
</evidence>
<feature type="site" description="Increases basicity of active site Tyr" evidence="12">
    <location>
        <position position="116"/>
    </location>
</feature>
<evidence type="ECO:0000256" key="7">
    <source>
        <dbReference type="ARBA" id="ARBA00023211"/>
    </source>
</evidence>
<sequence>MRTMPKITFMGAGSTVFAKNVLGDSMMTPALENSTIALYDIDADRLKESRLMLDTINRNNGSKANIESYLGVENRKAALKGANYVVNAIQVGGYEPCTVTDFEVPKKYGLRQTIADTLGIGGIFRALRTAPVMLDFAHDMEEVCPNAWFLNYVNPMAILTGTLQRFTGIKTVGLCHSVQVCASHLLNELGMEYDDTVQWKIAGINHQAWLLECTRDGVDLYPEIKRRALLYNAGKLDIGTFEERVKSLTGGREVDERMLEHLRKDYDLYTQKGLHGDMVRLELMRRFGYYITESSEHNSEYTPYFIKARYPELIERFNIPLDEYPRRCVRQIADWDARRDELLADHGLTHVRSKEYASYIMEAMETNRPFKFGGNVINNGVITNLPTNACVEVPCLVDKSGVAPTYVGALPEQCAALNRTNINVQLLTIQAIMTRKKDYIYQAAMLDPHTSSELSIDDIVAMCDDLIEAHGDWLPKYN</sequence>
<dbReference type="PROSITE" id="PS01324">
    <property type="entry name" value="GLYCOSYL_HYDROL_F4"/>
    <property type="match status" value="1"/>
</dbReference>
<dbReference type="Pfam" id="PF11975">
    <property type="entry name" value="Glyco_hydro_4C"/>
    <property type="match status" value="1"/>
</dbReference>
<dbReference type="SUPFAM" id="SSF51735">
    <property type="entry name" value="NAD(P)-binding Rossmann-fold domains"/>
    <property type="match status" value="1"/>
</dbReference>
<dbReference type="Gene3D" id="3.90.1820.10">
    <property type="entry name" value="AglA-like glucosidase"/>
    <property type="match status" value="1"/>
</dbReference>
<dbReference type="EMBL" id="DVNK01000027">
    <property type="protein sequence ID" value="HIU46421.1"/>
    <property type="molecule type" value="Genomic_DNA"/>
</dbReference>
<dbReference type="Pfam" id="PF02056">
    <property type="entry name" value="Glyco_hydro_4"/>
    <property type="match status" value="1"/>
</dbReference>
<dbReference type="PRINTS" id="PR00732">
    <property type="entry name" value="GLHYDRLASE4"/>
</dbReference>
<feature type="binding site" evidence="11">
    <location>
        <position position="175"/>
    </location>
    <ligand>
        <name>Mn(2+)</name>
        <dbReference type="ChEBI" id="CHEBI:29035"/>
    </ligand>
</feature>
<feature type="domain" description="Glycosyl hydrolase family 4 C-terminal" evidence="14">
    <location>
        <begin position="201"/>
        <end position="450"/>
    </location>
</feature>
<dbReference type="GO" id="GO:0016616">
    <property type="term" value="F:oxidoreductase activity, acting on the CH-OH group of donors, NAD or NADP as acceptor"/>
    <property type="evidence" value="ECO:0007669"/>
    <property type="project" value="InterPro"/>
</dbReference>
<keyword evidence="4 11" id="KW-0479">Metal-binding</keyword>
<keyword evidence="5 13" id="KW-0378">Hydrolase</keyword>
<evidence type="ECO:0000256" key="3">
    <source>
        <dbReference type="ARBA" id="ARBA00011881"/>
    </source>
</evidence>
<dbReference type="Proteomes" id="UP000824123">
    <property type="component" value="Unassembled WGS sequence"/>
</dbReference>
<dbReference type="PANTHER" id="PTHR32092:SF6">
    <property type="entry name" value="ALPHA-GALACTOSIDASE"/>
    <property type="match status" value="1"/>
</dbReference>
<feature type="binding site" evidence="11">
    <location>
        <position position="206"/>
    </location>
    <ligand>
        <name>Mn(2+)</name>
        <dbReference type="ChEBI" id="CHEBI:29035"/>
    </ligand>
</feature>
<dbReference type="InterPro" id="IPR001088">
    <property type="entry name" value="Glyco_hydro_4"/>
</dbReference>
<evidence type="ECO:0000256" key="10">
    <source>
        <dbReference type="PIRSR" id="PIRSR601088-2"/>
    </source>
</evidence>
<dbReference type="GO" id="GO:0046872">
    <property type="term" value="F:metal ion binding"/>
    <property type="evidence" value="ECO:0007669"/>
    <property type="project" value="UniProtKB-KW"/>
</dbReference>
<evidence type="ECO:0000259" key="14">
    <source>
        <dbReference type="Pfam" id="PF11975"/>
    </source>
</evidence>
<dbReference type="InterPro" id="IPR022616">
    <property type="entry name" value="Glyco_hydro_4_C"/>
</dbReference>
<evidence type="ECO:0000256" key="2">
    <source>
        <dbReference type="ARBA" id="ARBA00010141"/>
    </source>
</evidence>
<keyword evidence="11" id="KW-0170">Cobalt</keyword>
<comment type="cofactor">
    <cofactor evidence="13">
        <name>NAD(+)</name>
        <dbReference type="ChEBI" id="CHEBI:57540"/>
    </cofactor>
    <text evidence="13">Binds 1 NAD(+) per subunit.</text>
</comment>
<dbReference type="InterPro" id="IPR053715">
    <property type="entry name" value="GH4_Enzyme_sf"/>
</dbReference>